<accession>A0A1E7R5T7</accession>
<keyword evidence="4" id="KW-1185">Reference proteome</keyword>
<gene>
    <name evidence="3" type="ORF">ACI8B_130005</name>
    <name evidence="2" type="ORF">CW311_06865</name>
    <name evidence="1" type="ORF">F993_01257</name>
</gene>
<reference evidence="1 4" key="1">
    <citation type="submission" date="2013-02" db="EMBL/GenBank/DDBJ databases">
        <title>The Genome Sequence of Acinetobacter sp. NIPH 809.</title>
        <authorList>
            <consortium name="The Broad Institute Genome Sequencing Platform"/>
            <consortium name="The Broad Institute Genome Sequencing Center for Infectious Disease"/>
            <person name="Cerqueira G."/>
            <person name="Feldgarden M."/>
            <person name="Courvalin P."/>
            <person name="Perichon B."/>
            <person name="Grillot-Courvalin C."/>
            <person name="Clermont D."/>
            <person name="Rocha E."/>
            <person name="Yoon E.-J."/>
            <person name="Nemec A."/>
            <person name="Walker B."/>
            <person name="Young S.K."/>
            <person name="Zeng Q."/>
            <person name="Gargeya S."/>
            <person name="Fitzgerald M."/>
            <person name="Haas B."/>
            <person name="Abouelleil A."/>
            <person name="Alvarado L."/>
            <person name="Arachchi H.M."/>
            <person name="Berlin A.M."/>
            <person name="Chapman S.B."/>
            <person name="Dewar J."/>
            <person name="Goldberg J."/>
            <person name="Griggs A."/>
            <person name="Gujja S."/>
            <person name="Hansen M."/>
            <person name="Howarth C."/>
            <person name="Imamovic A."/>
            <person name="Larimer J."/>
            <person name="McCowan C."/>
            <person name="Murphy C."/>
            <person name="Neiman D."/>
            <person name="Pearson M."/>
            <person name="Priest M."/>
            <person name="Roberts A."/>
            <person name="Saif S."/>
            <person name="Shea T."/>
            <person name="Sisk P."/>
            <person name="Sykes S."/>
            <person name="Wortman J."/>
            <person name="Nusbaum C."/>
            <person name="Birren B."/>
        </authorList>
    </citation>
    <scope>NUCLEOTIDE SEQUENCE [LARGE SCALE GENOMIC DNA]</scope>
    <source>
        <strain evidence="1 4">NIPH 809</strain>
    </source>
</reference>
<evidence type="ECO:0000313" key="5">
    <source>
        <dbReference type="Proteomes" id="UP000233553"/>
    </source>
</evidence>
<proteinExistence type="predicted"/>
<protein>
    <recommendedName>
        <fullName evidence="7">Protein ActB</fullName>
    </recommendedName>
</protein>
<sequence>MSLSINEMHILDMRFAAHVSVAEFEQWLMHIQQYFEQKRSFVLIMQTEPNTEFPEEYRVIQGQWYKQYKQDFYQYCLGLARIAQDEADRIRLDTPALQKAWHVPYFVSLEKTDAVQWAMQRYL</sequence>
<evidence type="ECO:0000313" key="1">
    <source>
        <dbReference type="EMBL" id="ENU23941.1"/>
    </source>
</evidence>
<evidence type="ECO:0000313" key="2">
    <source>
        <dbReference type="EMBL" id="PKF34876.1"/>
    </source>
</evidence>
<dbReference type="Proteomes" id="UP000233553">
    <property type="component" value="Unassembled WGS sequence"/>
</dbReference>
<name>A0A653K1F5_9GAMM</name>
<reference evidence="2 5" key="2">
    <citation type="submission" date="2017-12" db="EMBL/GenBank/DDBJ databases">
        <title>Draft Genome sequences of multiple microbial strains isolated from spacecraft associated surfaces.</title>
        <authorList>
            <person name="Seuylemezian A."/>
            <person name="Vaishampayan P."/>
            <person name="Venkateswaran K."/>
        </authorList>
    </citation>
    <scope>NUCLEOTIDE SEQUENCE [LARGE SCALE GENOMIC DNA]</scope>
    <source>
        <strain evidence="2 5">2P01AA</strain>
    </source>
</reference>
<evidence type="ECO:0000313" key="3">
    <source>
        <dbReference type="EMBL" id="VXA54199.1"/>
    </source>
</evidence>
<evidence type="ECO:0008006" key="7">
    <source>
        <dbReference type="Google" id="ProtNLM"/>
    </source>
</evidence>
<dbReference type="EMBL" id="PISJ01000010">
    <property type="protein sequence ID" value="PKF34876.1"/>
    <property type="molecule type" value="Genomic_DNA"/>
</dbReference>
<dbReference type="Proteomes" id="UP000013034">
    <property type="component" value="Unassembled WGS sequence"/>
</dbReference>
<evidence type="ECO:0000313" key="4">
    <source>
        <dbReference type="Proteomes" id="UP000013034"/>
    </source>
</evidence>
<dbReference type="EMBL" id="CABWKZ010000005">
    <property type="protein sequence ID" value="VXA54199.1"/>
    <property type="molecule type" value="Genomic_DNA"/>
</dbReference>
<reference evidence="3 6" key="3">
    <citation type="submission" date="2019-10" db="EMBL/GenBank/DDBJ databases">
        <authorList>
            <person name="Karimi E."/>
        </authorList>
    </citation>
    <scope>NUCLEOTIDE SEQUENCE [LARGE SCALE GENOMIC DNA]</scope>
    <source>
        <strain evidence="3">Acinetobacter sp. 8BE</strain>
    </source>
</reference>
<dbReference type="Proteomes" id="UP000430404">
    <property type="component" value="Unassembled WGS sequence"/>
</dbReference>
<dbReference type="AlphaFoldDB" id="A0A653K1F5"/>
<accession>A0A653K1F5</accession>
<dbReference type="EMBL" id="APOI01000014">
    <property type="protein sequence ID" value="ENU23941.1"/>
    <property type="molecule type" value="Genomic_DNA"/>
</dbReference>
<dbReference type="OrthoDB" id="6921557at2"/>
<dbReference type="RefSeq" id="WP_004653362.1">
    <property type="nucleotide sequence ID" value="NZ_CP158965.1"/>
</dbReference>
<evidence type="ECO:0000313" key="6">
    <source>
        <dbReference type="Proteomes" id="UP000430404"/>
    </source>
</evidence>
<organism evidence="3 6">
    <name type="scientific">Acinetobacter proteolyticus</name>
    <dbReference type="NCBI Taxonomy" id="1776741"/>
    <lineage>
        <taxon>Bacteria</taxon>
        <taxon>Pseudomonadati</taxon>
        <taxon>Pseudomonadota</taxon>
        <taxon>Gammaproteobacteria</taxon>
        <taxon>Moraxellales</taxon>
        <taxon>Moraxellaceae</taxon>
        <taxon>Acinetobacter</taxon>
    </lineage>
</organism>